<evidence type="ECO:0000313" key="13">
    <source>
        <dbReference type="EMBL" id="GAO45765.1"/>
    </source>
</evidence>
<dbReference type="AlphaFoldDB" id="A0A0E9N8P0"/>
<keyword evidence="6" id="KW-0732">Signal</keyword>
<evidence type="ECO:0000256" key="7">
    <source>
        <dbReference type="ARBA" id="ARBA00023136"/>
    </source>
</evidence>
<evidence type="ECO:0000256" key="5">
    <source>
        <dbReference type="ARBA" id="ARBA00022679"/>
    </source>
</evidence>
<dbReference type="EMBL" id="BACD03000001">
    <property type="protein sequence ID" value="GAO45765.1"/>
    <property type="molecule type" value="Genomic_DNA"/>
</dbReference>
<dbReference type="PANTHER" id="PTHR31468:SF14">
    <property type="entry name" value="1,3-BETA-GLUCANOSYLTRANSFERASE GAS4"/>
    <property type="match status" value="1"/>
</dbReference>
<dbReference type="InterPro" id="IPR004886">
    <property type="entry name" value="Glucanosyltransferase"/>
</dbReference>
<keyword evidence="8" id="KW-0325">Glycoprotein</keyword>
<evidence type="ECO:0000256" key="2">
    <source>
        <dbReference type="ARBA" id="ARBA00004589"/>
    </source>
</evidence>
<keyword evidence="12" id="KW-1133">Transmembrane helix</keyword>
<dbReference type="STRING" id="698492.A0A0E9N8P0"/>
<proteinExistence type="inferred from homology"/>
<comment type="caution">
    <text evidence="13">The sequence shown here is derived from an EMBL/GenBank/DDBJ whole genome shotgun (WGS) entry which is preliminary data.</text>
</comment>
<evidence type="ECO:0000256" key="6">
    <source>
        <dbReference type="ARBA" id="ARBA00022729"/>
    </source>
</evidence>
<evidence type="ECO:0000313" key="14">
    <source>
        <dbReference type="Proteomes" id="UP000033140"/>
    </source>
</evidence>
<evidence type="ECO:0000256" key="10">
    <source>
        <dbReference type="RuleBase" id="RU361209"/>
    </source>
</evidence>
<accession>A0A0E9N8P0</accession>
<keyword evidence="12" id="KW-0812">Transmembrane</keyword>
<feature type="region of interest" description="Disordered" evidence="11">
    <location>
        <begin position="522"/>
        <end position="553"/>
    </location>
</feature>
<evidence type="ECO:0000256" key="12">
    <source>
        <dbReference type="SAM" id="Phobius"/>
    </source>
</evidence>
<dbReference type="EC" id="2.4.1.-" evidence="10"/>
<comment type="subcellular location">
    <subcellularLocation>
        <location evidence="1">Cell envelope</location>
    </subcellularLocation>
    <subcellularLocation>
        <location evidence="10">Cell membrane</location>
        <topology evidence="10">Lipid-anchor</topology>
        <topology evidence="10">GPI-anchor</topology>
    </subcellularLocation>
    <subcellularLocation>
        <location evidence="2">Membrane</location>
        <topology evidence="2">Lipid-anchor</topology>
        <topology evidence="2">GPI-anchor</topology>
    </subcellularLocation>
</comment>
<dbReference type="GO" id="GO:0071970">
    <property type="term" value="P:fungal-type cell wall (1-&gt;3)-beta-D-glucan biosynthetic process"/>
    <property type="evidence" value="ECO:0007669"/>
    <property type="project" value="TreeGrafter"/>
</dbReference>
<reference evidence="13 14" key="3">
    <citation type="journal article" date="2015" name="Genome Announc.">
        <title>Draft Genome Sequence of the Archiascomycetous Yeast Saitoella complicata.</title>
        <authorList>
            <person name="Yamauchi K."/>
            <person name="Kondo S."/>
            <person name="Hamamoto M."/>
            <person name="Takahashi Y."/>
            <person name="Ogura Y."/>
            <person name="Hayashi T."/>
            <person name="Nishida H."/>
        </authorList>
    </citation>
    <scope>NUCLEOTIDE SEQUENCE [LARGE SCALE GENOMIC DNA]</scope>
    <source>
        <strain evidence="13 14">NRRL Y-17804</strain>
    </source>
</reference>
<evidence type="ECO:0000256" key="1">
    <source>
        <dbReference type="ARBA" id="ARBA00004196"/>
    </source>
</evidence>
<feature type="transmembrane region" description="Helical" evidence="12">
    <location>
        <begin position="81"/>
        <end position="102"/>
    </location>
</feature>
<dbReference type="InterPro" id="IPR017853">
    <property type="entry name" value="GH"/>
</dbReference>
<dbReference type="SUPFAM" id="SSF51445">
    <property type="entry name" value="(Trans)glycosidases"/>
    <property type="match status" value="1"/>
</dbReference>
<gene>
    <name evidence="13" type="ORF">G7K_0017-t1</name>
</gene>
<evidence type="ECO:0000256" key="8">
    <source>
        <dbReference type="ARBA" id="ARBA00023180"/>
    </source>
</evidence>
<dbReference type="GO" id="GO:0098552">
    <property type="term" value="C:side of membrane"/>
    <property type="evidence" value="ECO:0007669"/>
    <property type="project" value="UniProtKB-KW"/>
</dbReference>
<evidence type="ECO:0000256" key="4">
    <source>
        <dbReference type="ARBA" id="ARBA00022622"/>
    </source>
</evidence>
<dbReference type="GO" id="GO:0005886">
    <property type="term" value="C:plasma membrane"/>
    <property type="evidence" value="ECO:0007669"/>
    <property type="project" value="UniProtKB-SubCell"/>
</dbReference>
<dbReference type="Gene3D" id="3.20.20.80">
    <property type="entry name" value="Glycosidases"/>
    <property type="match status" value="1"/>
</dbReference>
<feature type="transmembrane region" description="Helical" evidence="12">
    <location>
        <begin position="560"/>
        <end position="581"/>
    </location>
</feature>
<reference evidence="13 14" key="2">
    <citation type="journal article" date="2014" name="J. Gen. Appl. Microbiol.">
        <title>The early diverging ascomycetous budding yeast Saitoella complicata has three histone deacetylases belonging to the Clr6, Hos2, and Rpd3 lineages.</title>
        <authorList>
            <person name="Nishida H."/>
            <person name="Matsumoto T."/>
            <person name="Kondo S."/>
            <person name="Hamamoto M."/>
            <person name="Yoshikawa H."/>
        </authorList>
    </citation>
    <scope>NUCLEOTIDE SEQUENCE [LARGE SCALE GENOMIC DNA]</scope>
    <source>
        <strain evidence="13 14">NRRL Y-17804</strain>
    </source>
</reference>
<feature type="region of interest" description="Disordered" evidence="11">
    <location>
        <begin position="1"/>
        <end position="61"/>
    </location>
</feature>
<evidence type="ECO:0000256" key="3">
    <source>
        <dbReference type="ARBA" id="ARBA00007528"/>
    </source>
</evidence>
<dbReference type="PANTHER" id="PTHR31468">
    <property type="entry name" value="1,3-BETA-GLUCANOSYLTRANSFERASE GAS1"/>
    <property type="match status" value="1"/>
</dbReference>
<keyword evidence="4 10" id="KW-0336">GPI-anchor</keyword>
<feature type="compositionally biased region" description="Basic residues" evidence="11">
    <location>
        <begin position="8"/>
        <end position="17"/>
    </location>
</feature>
<keyword evidence="14" id="KW-1185">Reference proteome</keyword>
<evidence type="ECO:0000256" key="11">
    <source>
        <dbReference type="SAM" id="MobiDB-lite"/>
    </source>
</evidence>
<name>A0A0E9N8P0_SAICN</name>
<dbReference type="FunFam" id="3.20.20.80:FF:000032">
    <property type="entry name" value="1,3-beta-glucanosyltransferase"/>
    <property type="match status" value="1"/>
</dbReference>
<dbReference type="Proteomes" id="UP000033140">
    <property type="component" value="Unassembled WGS sequence"/>
</dbReference>
<reference evidence="13 14" key="1">
    <citation type="journal article" date="2011" name="J. Gen. Appl. Microbiol.">
        <title>Draft genome sequencing of the enigmatic yeast Saitoella complicata.</title>
        <authorList>
            <person name="Nishida H."/>
            <person name="Hamamoto M."/>
            <person name="Sugiyama J."/>
        </authorList>
    </citation>
    <scope>NUCLEOTIDE SEQUENCE [LARGE SCALE GENOMIC DNA]</scope>
    <source>
        <strain evidence="13 14">NRRL Y-17804</strain>
    </source>
</reference>
<dbReference type="Pfam" id="PF03198">
    <property type="entry name" value="Glyco_hydro_72"/>
    <property type="match status" value="1"/>
</dbReference>
<dbReference type="GO" id="GO:0042124">
    <property type="term" value="F:1,3-beta-glucanosyltransferase activity"/>
    <property type="evidence" value="ECO:0007669"/>
    <property type="project" value="TreeGrafter"/>
</dbReference>
<sequence>MINQLLQRSHRPSRRSRGTVPPKHNSTQDDQHAHRTTARRPAQPTKATPLTPMTHRQDTTQLSEHTPSLLFLRFSLFSMRFSLLAAAATGLLTVASALNPIVVQDRYLYDSVTNERFFMVGVDYQPGGAAAVTSGSDPLSDPDICRRDAYLFQQLGVNTIRVYSIDPTISHDECFGILNAAGIYVVLDVNSPLEGQHLNRYEPWTTYTGPYMEHVFSVIEATSGYPNLLGYFAGNEVVNDEESAEFSPRYLKAVTRDMKSYISNHASRDIPVGYSAADDLKYRVELAEYLACGDDGNADFFGVNSYSWCGTQTFQSSGYDKLTAAFDNFTIPVFFSEYGCIEVTPRIFQEVEALYTTNMTSVFSGGLIYEFSMEENGYGIVEIDHDDESLTLLPDYEALRTRYAAVPTAVPGPALTRSGGSSNAYATGPTCPDAGAYTNINGTTSLPAAVDNVPDLIADGIPTDLNIWRGRPVITDMDTETTLRIVGVDGGEVQQKALVRLSEDPEGAVELAVASSVATASRTATATRSGASSSSGTASATSTASGGSSSETTTSGAMKMLGAGAGAGVLAAAVVVGVAVVM</sequence>
<evidence type="ECO:0000256" key="9">
    <source>
        <dbReference type="ARBA" id="ARBA00023288"/>
    </source>
</evidence>
<keyword evidence="7 10" id="KW-0472">Membrane</keyword>
<organism evidence="13 14">
    <name type="scientific">Saitoella complicata (strain BCRC 22490 / CBS 7301 / JCM 7358 / NBRC 10748 / NRRL Y-17804)</name>
    <dbReference type="NCBI Taxonomy" id="698492"/>
    <lineage>
        <taxon>Eukaryota</taxon>
        <taxon>Fungi</taxon>
        <taxon>Dikarya</taxon>
        <taxon>Ascomycota</taxon>
        <taxon>Taphrinomycotina</taxon>
        <taxon>Taphrinomycotina incertae sedis</taxon>
        <taxon>Saitoella</taxon>
    </lineage>
</organism>
<comment type="similarity">
    <text evidence="3 10">Belongs to the glycosyl hydrolase 72 family.</text>
</comment>
<dbReference type="GO" id="GO:0031505">
    <property type="term" value="P:fungal-type cell wall organization"/>
    <property type="evidence" value="ECO:0007669"/>
    <property type="project" value="TreeGrafter"/>
</dbReference>
<keyword evidence="9 10" id="KW-0449">Lipoprotein</keyword>
<comment type="function">
    <text evidence="10">Splits internally a 1,3-beta-glucan molecule and transfers the newly generated reducing end (the donor) to the non-reducing end of another 1,3-beta-glucan molecule (the acceptor) forming a 1,3-beta linkage, resulting in the elongation of 1,3-beta-glucan chains in the cell wall.</text>
</comment>
<keyword evidence="5 10" id="KW-0808">Transferase</keyword>
<protein>
    <recommendedName>
        <fullName evidence="10">1,3-beta-glucanosyltransferase</fullName>
        <ecNumber evidence="10">2.4.1.-</ecNumber>
    </recommendedName>
</protein>